<name>A0A5J9TXZ6_9POAL</name>
<dbReference type="EMBL" id="RWGY01000031">
    <property type="protein sequence ID" value="TVU16264.1"/>
    <property type="molecule type" value="Genomic_DNA"/>
</dbReference>
<reference evidence="1 2" key="1">
    <citation type="journal article" date="2019" name="Sci. Rep.">
        <title>A high-quality genome of Eragrostis curvula grass provides insights into Poaceae evolution and supports new strategies to enhance forage quality.</title>
        <authorList>
            <person name="Carballo J."/>
            <person name="Santos B.A.C.M."/>
            <person name="Zappacosta D."/>
            <person name="Garbus I."/>
            <person name="Selva J.P."/>
            <person name="Gallo C.A."/>
            <person name="Diaz A."/>
            <person name="Albertini E."/>
            <person name="Caccamo M."/>
            <person name="Echenique V."/>
        </authorList>
    </citation>
    <scope>NUCLEOTIDE SEQUENCE [LARGE SCALE GENOMIC DNA]</scope>
    <source>
        <strain evidence="2">cv. Victoria</strain>
        <tissue evidence="1">Leaf</tissue>
    </source>
</reference>
<evidence type="ECO:0000313" key="2">
    <source>
        <dbReference type="Proteomes" id="UP000324897"/>
    </source>
</evidence>
<evidence type="ECO:0000313" key="1">
    <source>
        <dbReference type="EMBL" id="TVU16264.1"/>
    </source>
</evidence>
<dbReference type="Proteomes" id="UP000324897">
    <property type="component" value="Unassembled WGS sequence"/>
</dbReference>
<dbReference type="OrthoDB" id="10468376at2759"/>
<comment type="caution">
    <text evidence="1">The sequence shown here is derived from an EMBL/GenBank/DDBJ whole genome shotgun (WGS) entry which is preliminary data.</text>
</comment>
<organism evidence="1 2">
    <name type="scientific">Eragrostis curvula</name>
    <name type="common">weeping love grass</name>
    <dbReference type="NCBI Taxonomy" id="38414"/>
    <lineage>
        <taxon>Eukaryota</taxon>
        <taxon>Viridiplantae</taxon>
        <taxon>Streptophyta</taxon>
        <taxon>Embryophyta</taxon>
        <taxon>Tracheophyta</taxon>
        <taxon>Spermatophyta</taxon>
        <taxon>Magnoliopsida</taxon>
        <taxon>Liliopsida</taxon>
        <taxon>Poales</taxon>
        <taxon>Poaceae</taxon>
        <taxon>PACMAD clade</taxon>
        <taxon>Chloridoideae</taxon>
        <taxon>Eragrostideae</taxon>
        <taxon>Eragrostidinae</taxon>
        <taxon>Eragrostis</taxon>
    </lineage>
</organism>
<accession>A0A5J9TXZ6</accession>
<dbReference type="AlphaFoldDB" id="A0A5J9TXZ6"/>
<protein>
    <submittedName>
        <fullName evidence="1">Uncharacterized protein</fullName>
    </submittedName>
</protein>
<gene>
    <name evidence="1" type="ORF">EJB05_39817</name>
</gene>
<sequence length="100" mass="10829">MWTCMNSFNNAGISKQGSISIKVTSRKVPLLLCLYGKGEFFVVAHQRYAICKRVGTAAGSLYNPASLPPANWWCPLELSKSTSGEAPPVFSDSMSSVILN</sequence>
<proteinExistence type="predicted"/>
<keyword evidence="2" id="KW-1185">Reference proteome</keyword>
<dbReference type="Gramene" id="TVU16264">
    <property type="protein sequence ID" value="TVU16264"/>
    <property type="gene ID" value="EJB05_39817"/>
</dbReference>